<protein>
    <submittedName>
        <fullName evidence="2">Uncharacterized protein</fullName>
    </submittedName>
</protein>
<dbReference type="Proteomes" id="UP000828390">
    <property type="component" value="Unassembled WGS sequence"/>
</dbReference>
<feature type="coiled-coil region" evidence="1">
    <location>
        <begin position="210"/>
        <end position="315"/>
    </location>
</feature>
<keyword evidence="1" id="KW-0175">Coiled coil</keyword>
<proteinExistence type="predicted"/>
<comment type="caution">
    <text evidence="2">The sequence shown here is derived from an EMBL/GenBank/DDBJ whole genome shotgun (WGS) entry which is preliminary data.</text>
</comment>
<gene>
    <name evidence="2" type="ORF">DPMN_012389</name>
</gene>
<evidence type="ECO:0000256" key="1">
    <source>
        <dbReference type="SAM" id="Coils"/>
    </source>
</evidence>
<evidence type="ECO:0000313" key="3">
    <source>
        <dbReference type="Proteomes" id="UP000828390"/>
    </source>
</evidence>
<evidence type="ECO:0000313" key="2">
    <source>
        <dbReference type="EMBL" id="KAH3888356.1"/>
    </source>
</evidence>
<name>A0A9D4N5R4_DREPO</name>
<feature type="coiled-coil region" evidence="1">
    <location>
        <begin position="91"/>
        <end position="161"/>
    </location>
</feature>
<dbReference type="AlphaFoldDB" id="A0A9D4N5R4"/>
<sequence length="347" mass="39492">MYPGSWQPGHYYPDAWMGGPGNYMHSPIPPMQQGYGATPQVVPKWATTNETPLRPGAREGAQGARRNISLAMGGNIFEWTEEDKVEIIKLLKESREQLAAMLTDKARIDQELRTLQAQFHKMQSSLESKLQQQIHQEREMIEQLETDRQIAIAEMKQQVHEENEGKDGEILRLRSQVHLLGQENFHLKERIEKLEIASTDQLEKARANQLAKARAIFKRLKAEKSEAIAKGESRLKEYGNKMKVEENLQLAKARAIFKRLKAEKSEAIAKGESRLKEYGNKIKVEENLQKQGNDFQNMEREVNQVQMRLAQSEEIMPGGGRCLTAAIYLGVEDTGLVMQATLVDLND</sequence>
<accession>A0A9D4N5R4</accession>
<organism evidence="2 3">
    <name type="scientific">Dreissena polymorpha</name>
    <name type="common">Zebra mussel</name>
    <name type="synonym">Mytilus polymorpha</name>
    <dbReference type="NCBI Taxonomy" id="45954"/>
    <lineage>
        <taxon>Eukaryota</taxon>
        <taxon>Metazoa</taxon>
        <taxon>Spiralia</taxon>
        <taxon>Lophotrochozoa</taxon>
        <taxon>Mollusca</taxon>
        <taxon>Bivalvia</taxon>
        <taxon>Autobranchia</taxon>
        <taxon>Heteroconchia</taxon>
        <taxon>Euheterodonta</taxon>
        <taxon>Imparidentia</taxon>
        <taxon>Neoheterodontei</taxon>
        <taxon>Myida</taxon>
        <taxon>Dreissenoidea</taxon>
        <taxon>Dreissenidae</taxon>
        <taxon>Dreissena</taxon>
    </lineage>
</organism>
<reference evidence="2" key="2">
    <citation type="submission" date="2020-11" db="EMBL/GenBank/DDBJ databases">
        <authorList>
            <person name="McCartney M.A."/>
            <person name="Auch B."/>
            <person name="Kono T."/>
            <person name="Mallez S."/>
            <person name="Becker A."/>
            <person name="Gohl D.M."/>
            <person name="Silverstein K.A.T."/>
            <person name="Koren S."/>
            <person name="Bechman K.B."/>
            <person name="Herman A."/>
            <person name="Abrahante J.E."/>
            <person name="Garbe J."/>
        </authorList>
    </citation>
    <scope>NUCLEOTIDE SEQUENCE</scope>
    <source>
        <strain evidence="2">Duluth1</strain>
        <tissue evidence="2">Whole animal</tissue>
    </source>
</reference>
<keyword evidence="3" id="KW-1185">Reference proteome</keyword>
<reference evidence="2" key="1">
    <citation type="journal article" date="2019" name="bioRxiv">
        <title>The Genome of the Zebra Mussel, Dreissena polymorpha: A Resource for Invasive Species Research.</title>
        <authorList>
            <person name="McCartney M.A."/>
            <person name="Auch B."/>
            <person name="Kono T."/>
            <person name="Mallez S."/>
            <person name="Zhang Y."/>
            <person name="Obille A."/>
            <person name="Becker A."/>
            <person name="Abrahante J.E."/>
            <person name="Garbe J."/>
            <person name="Badalamenti J.P."/>
            <person name="Herman A."/>
            <person name="Mangelson H."/>
            <person name="Liachko I."/>
            <person name="Sullivan S."/>
            <person name="Sone E.D."/>
            <person name="Koren S."/>
            <person name="Silverstein K.A.T."/>
            <person name="Beckman K.B."/>
            <person name="Gohl D.M."/>
        </authorList>
    </citation>
    <scope>NUCLEOTIDE SEQUENCE</scope>
    <source>
        <strain evidence="2">Duluth1</strain>
        <tissue evidence="2">Whole animal</tissue>
    </source>
</reference>
<dbReference type="EMBL" id="JAIWYP010000001">
    <property type="protein sequence ID" value="KAH3888356.1"/>
    <property type="molecule type" value="Genomic_DNA"/>
</dbReference>